<evidence type="ECO:0000256" key="1">
    <source>
        <dbReference type="SAM" id="MobiDB-lite"/>
    </source>
</evidence>
<sequence length="89" mass="9885">MARKEARATPAMLSSQWPDAPSTDPVGEAARRFALGLKSAIGERSVREVARAAGLDEGTIRKILLGESWPDLRTIWKLESSLETQLYFR</sequence>
<dbReference type="InterPro" id="IPR001387">
    <property type="entry name" value="Cro/C1-type_HTH"/>
</dbReference>
<dbReference type="AlphaFoldDB" id="A0A0F0LC35"/>
<dbReference type="GO" id="GO:0003677">
    <property type="term" value="F:DNA binding"/>
    <property type="evidence" value="ECO:0007669"/>
    <property type="project" value="InterPro"/>
</dbReference>
<feature type="domain" description="HTH cro/C1-type" evidence="2">
    <location>
        <begin position="45"/>
        <end position="88"/>
    </location>
</feature>
<reference evidence="3 4" key="1">
    <citation type="submission" date="2015-02" db="EMBL/GenBank/DDBJ databases">
        <title>Draft genome sequences of ten Microbacterium spp. with emphasis on heavy metal contaminated environments.</title>
        <authorList>
            <person name="Corretto E."/>
        </authorList>
    </citation>
    <scope>NUCLEOTIDE SEQUENCE [LARGE SCALE GENOMIC DNA]</scope>
    <source>
        <strain evidence="3 4">BEL4b</strain>
    </source>
</reference>
<evidence type="ECO:0000259" key="2">
    <source>
        <dbReference type="PROSITE" id="PS50943"/>
    </source>
</evidence>
<gene>
    <name evidence="3" type="ORF">RS83_00984</name>
</gene>
<name>A0A0F0LC35_9MICO</name>
<organism evidence="3 4">
    <name type="scientific">Microbacterium oxydans</name>
    <dbReference type="NCBI Taxonomy" id="82380"/>
    <lineage>
        <taxon>Bacteria</taxon>
        <taxon>Bacillati</taxon>
        <taxon>Actinomycetota</taxon>
        <taxon>Actinomycetes</taxon>
        <taxon>Micrococcales</taxon>
        <taxon>Microbacteriaceae</taxon>
        <taxon>Microbacterium</taxon>
    </lineage>
</organism>
<evidence type="ECO:0000313" key="3">
    <source>
        <dbReference type="EMBL" id="KJL30234.1"/>
    </source>
</evidence>
<dbReference type="EMBL" id="JYIW01000020">
    <property type="protein sequence ID" value="KJL30234.1"/>
    <property type="molecule type" value="Genomic_DNA"/>
</dbReference>
<protein>
    <submittedName>
        <fullName evidence="3">Helix-turn-helix protein</fullName>
    </submittedName>
</protein>
<dbReference type="PATRIC" id="fig|82380.11.peg.1015"/>
<dbReference type="Gene3D" id="1.10.260.40">
    <property type="entry name" value="lambda repressor-like DNA-binding domains"/>
    <property type="match status" value="1"/>
</dbReference>
<proteinExistence type="predicted"/>
<feature type="region of interest" description="Disordered" evidence="1">
    <location>
        <begin position="1"/>
        <end position="25"/>
    </location>
</feature>
<dbReference type="RefSeq" id="WP_082071526.1">
    <property type="nucleotide sequence ID" value="NZ_JYIW01000020.1"/>
</dbReference>
<dbReference type="PROSITE" id="PS50943">
    <property type="entry name" value="HTH_CROC1"/>
    <property type="match status" value="1"/>
</dbReference>
<dbReference type="OrthoDB" id="4408411at2"/>
<dbReference type="Pfam" id="PF01381">
    <property type="entry name" value="HTH_3"/>
    <property type="match status" value="1"/>
</dbReference>
<accession>A0A0F0LC35</accession>
<comment type="caution">
    <text evidence="3">The sequence shown here is derived from an EMBL/GenBank/DDBJ whole genome shotgun (WGS) entry which is preliminary data.</text>
</comment>
<dbReference type="SUPFAM" id="SSF47413">
    <property type="entry name" value="lambda repressor-like DNA-binding domains"/>
    <property type="match status" value="1"/>
</dbReference>
<dbReference type="Proteomes" id="UP000033640">
    <property type="component" value="Unassembled WGS sequence"/>
</dbReference>
<dbReference type="InterPro" id="IPR010982">
    <property type="entry name" value="Lambda_DNA-bd_dom_sf"/>
</dbReference>
<evidence type="ECO:0000313" key="4">
    <source>
        <dbReference type="Proteomes" id="UP000033640"/>
    </source>
</evidence>